<keyword evidence="2" id="KW-0964">Secreted</keyword>
<dbReference type="Pfam" id="PF17802">
    <property type="entry name" value="SpaA"/>
    <property type="match status" value="1"/>
</dbReference>
<feature type="region of interest" description="Disordered" evidence="4">
    <location>
        <begin position="76"/>
        <end position="96"/>
    </location>
</feature>
<keyword evidence="5" id="KW-1133">Transmembrane helix</keyword>
<reference evidence="9 10" key="1">
    <citation type="submission" date="2020-11" db="EMBL/GenBank/DDBJ databases">
        <title>Corynebacterium sp. ZJ-599.</title>
        <authorList>
            <person name="Zhou J."/>
        </authorList>
    </citation>
    <scope>NUCLEOTIDE SEQUENCE [LARGE SCALE GENOMIC DNA]</scope>
    <source>
        <strain evidence="9 10">ZJ-599</strain>
    </source>
</reference>
<feature type="region of interest" description="Disordered" evidence="4">
    <location>
        <begin position="352"/>
        <end position="394"/>
    </location>
</feature>
<feature type="domain" description="SpaA-like prealbumin fold" evidence="8">
    <location>
        <begin position="409"/>
        <end position="509"/>
    </location>
</feature>
<evidence type="ECO:0000313" key="9">
    <source>
        <dbReference type="EMBL" id="QPK78486.1"/>
    </source>
</evidence>
<evidence type="ECO:0000256" key="6">
    <source>
        <dbReference type="SAM" id="SignalP"/>
    </source>
</evidence>
<dbReference type="GO" id="GO:0005975">
    <property type="term" value="P:carbohydrate metabolic process"/>
    <property type="evidence" value="ECO:0007669"/>
    <property type="project" value="UniProtKB-ARBA"/>
</dbReference>
<feature type="chain" id="PRO_5032877526" evidence="6">
    <location>
        <begin position="30"/>
        <end position="562"/>
    </location>
</feature>
<protein>
    <submittedName>
        <fullName evidence="9">SpaH/EbpB family LPXTG-anchored major pilin</fullName>
    </submittedName>
</protein>
<dbReference type="KEGG" id="cliz:G7Y31_07895"/>
<evidence type="ECO:0000256" key="4">
    <source>
        <dbReference type="SAM" id="MobiDB-lite"/>
    </source>
</evidence>
<evidence type="ECO:0000313" key="10">
    <source>
        <dbReference type="Proteomes" id="UP000594681"/>
    </source>
</evidence>
<evidence type="ECO:0000256" key="1">
    <source>
        <dbReference type="ARBA" id="ARBA00007257"/>
    </source>
</evidence>
<feature type="compositionally biased region" description="Pro residues" evidence="4">
    <location>
        <begin position="357"/>
        <end position="386"/>
    </location>
</feature>
<evidence type="ECO:0000259" key="8">
    <source>
        <dbReference type="Pfam" id="PF17802"/>
    </source>
</evidence>
<dbReference type="EMBL" id="CP064954">
    <property type="protein sequence ID" value="QPK78486.1"/>
    <property type="molecule type" value="Genomic_DNA"/>
</dbReference>
<keyword evidence="5" id="KW-0812">Transmembrane</keyword>
<evidence type="ECO:0000259" key="7">
    <source>
        <dbReference type="Pfam" id="PF16555"/>
    </source>
</evidence>
<feature type="compositionally biased region" description="Low complexity" evidence="4">
    <location>
        <begin position="32"/>
        <end position="55"/>
    </location>
</feature>
<dbReference type="InterPro" id="IPR013783">
    <property type="entry name" value="Ig-like_fold"/>
</dbReference>
<name>A0A7T0KCY7_9CORY</name>
<feature type="region of interest" description="Disordered" evidence="4">
    <location>
        <begin position="30"/>
        <end position="55"/>
    </location>
</feature>
<dbReference type="RefSeq" id="WP_165010160.1">
    <property type="nucleotide sequence ID" value="NZ_CP064954.1"/>
</dbReference>
<dbReference type="Gene3D" id="2.60.40.10">
    <property type="entry name" value="Immunoglobulins"/>
    <property type="match status" value="2"/>
</dbReference>
<proteinExistence type="inferred from homology"/>
<dbReference type="Gene3D" id="2.60.40.740">
    <property type="match status" value="1"/>
</dbReference>
<dbReference type="InterPro" id="IPR032364">
    <property type="entry name" value="GramPos_pilinD1_N"/>
</dbReference>
<dbReference type="InterPro" id="IPR048052">
    <property type="entry name" value="FM1-like"/>
</dbReference>
<dbReference type="PANTHER" id="PTHR36108:SF13">
    <property type="entry name" value="COLOSSIN-B-RELATED"/>
    <property type="match status" value="1"/>
</dbReference>
<feature type="domain" description="Gram-positive pilin subunit D1 N-terminal" evidence="7">
    <location>
        <begin position="72"/>
        <end position="212"/>
    </location>
</feature>
<dbReference type="Proteomes" id="UP000594681">
    <property type="component" value="Chromosome"/>
</dbReference>
<dbReference type="InterPro" id="IPR041033">
    <property type="entry name" value="SpaA_PFL_dom_1"/>
</dbReference>
<feature type="signal peptide" evidence="6">
    <location>
        <begin position="1"/>
        <end position="29"/>
    </location>
</feature>
<evidence type="ECO:0000256" key="5">
    <source>
        <dbReference type="SAM" id="Phobius"/>
    </source>
</evidence>
<sequence length="562" mass="60974">MNIFTKSLTAALASSVVVVGAGAFSPAYAQDTNTPPANPANTENPAATANAGTPPVAAATSIGSLADLPQDGDVSLTVHKFSNNGTPGPAGDGTELDSVADLGKPLPGATFTIERVDNINLRTQAGWIEAEKLAKGKEGAITPTLVEAEQVTTNDKGIAQFTGKKVGLYKVTETKAPEGHRATTAPFYVALPMTNTDGSGWLREVHVYPKNQKQSEFGTKTINDSGTRVTHNLLRYTIVQPLEQRARTAPARKYYHIEDLYPADRVEQGKYFNQRNGASDVHVLGYMRNYHYNVVDDGKGSLKIVFTEVGLRKLDIESRQPDAKLTINVNLAVKGVDLTGPVINRYNYKEVFEDTPPANPTPPDQPETLPEPPRFMPRQPTFPTPVEPAGDPVEPPADVDPQWPVSWFGQVNIRKVNTSGTPLDGAEFALFDCDAKGNYNPEKYLWSEIIPTEDGVEIQQLRVNDWENNAPKDASNSFYCLVETKAPDNYELNAQPVRFQVLKGNQEETIGLTEVVFTDVERNAGGKLPLTGGKGILALILAGGIALLVGRGYSIYSQRRSS</sequence>
<dbReference type="NCBIfam" id="NF033902">
    <property type="entry name" value="iso_D2_wall_anc"/>
    <property type="match status" value="2"/>
</dbReference>
<evidence type="ECO:0000256" key="3">
    <source>
        <dbReference type="ARBA" id="ARBA00022729"/>
    </source>
</evidence>
<keyword evidence="3 6" id="KW-0732">Signal</keyword>
<organism evidence="9 10">
    <name type="scientific">Corynebacterium lizhenjunii</name>
    <dbReference type="NCBI Taxonomy" id="2709394"/>
    <lineage>
        <taxon>Bacteria</taxon>
        <taxon>Bacillati</taxon>
        <taxon>Actinomycetota</taxon>
        <taxon>Actinomycetes</taxon>
        <taxon>Mycobacteriales</taxon>
        <taxon>Corynebacteriaceae</taxon>
        <taxon>Corynebacterium</taxon>
    </lineage>
</organism>
<gene>
    <name evidence="9" type="ORF">G7Y31_07895</name>
</gene>
<dbReference type="PANTHER" id="PTHR36108">
    <property type="entry name" value="COLOSSIN-B-RELATED"/>
    <property type="match status" value="1"/>
</dbReference>
<comment type="similarity">
    <text evidence="1">Belongs to the serine-aspartate repeat-containing protein (SDr) family.</text>
</comment>
<feature type="transmembrane region" description="Helical" evidence="5">
    <location>
        <begin position="536"/>
        <end position="556"/>
    </location>
</feature>
<dbReference type="Pfam" id="PF16555">
    <property type="entry name" value="GramPos_pilinD1"/>
    <property type="match status" value="1"/>
</dbReference>
<keyword evidence="10" id="KW-1185">Reference proteome</keyword>
<accession>A0A7T0KCY7</accession>
<dbReference type="AlphaFoldDB" id="A0A7T0KCY7"/>
<evidence type="ECO:0000256" key="2">
    <source>
        <dbReference type="ARBA" id="ARBA00022525"/>
    </source>
</evidence>
<keyword evidence="5" id="KW-0472">Membrane</keyword>